<feature type="region of interest" description="Disordered" evidence="1">
    <location>
        <begin position="196"/>
        <end position="216"/>
    </location>
</feature>
<keyword evidence="4" id="KW-1185">Reference proteome</keyword>
<name>A0A5J5IQX3_9MICO</name>
<organism evidence="3 4">
    <name type="scientific">Microbacterium radiodurans</name>
    <dbReference type="NCBI Taxonomy" id="661398"/>
    <lineage>
        <taxon>Bacteria</taxon>
        <taxon>Bacillati</taxon>
        <taxon>Actinomycetota</taxon>
        <taxon>Actinomycetes</taxon>
        <taxon>Micrococcales</taxon>
        <taxon>Microbacteriaceae</taxon>
        <taxon>Microbacterium</taxon>
    </lineage>
</organism>
<evidence type="ECO:0000256" key="2">
    <source>
        <dbReference type="SAM" id="Phobius"/>
    </source>
</evidence>
<evidence type="ECO:0008006" key="5">
    <source>
        <dbReference type="Google" id="ProtNLM"/>
    </source>
</evidence>
<gene>
    <name evidence="3" type="ORF">F6B42_07575</name>
</gene>
<keyword evidence="2" id="KW-1133">Transmembrane helix</keyword>
<feature type="transmembrane region" description="Helical" evidence="2">
    <location>
        <begin position="97"/>
        <end position="120"/>
    </location>
</feature>
<keyword evidence="2" id="KW-0472">Membrane</keyword>
<feature type="transmembrane region" description="Helical" evidence="2">
    <location>
        <begin position="70"/>
        <end position="91"/>
    </location>
</feature>
<accession>A0A5J5IQX3</accession>
<dbReference type="EMBL" id="VYRZ01000002">
    <property type="protein sequence ID" value="KAA9086845.1"/>
    <property type="molecule type" value="Genomic_DNA"/>
</dbReference>
<feature type="transmembrane region" description="Helical" evidence="2">
    <location>
        <begin position="167"/>
        <end position="187"/>
    </location>
</feature>
<dbReference type="PANTHER" id="PTHR40078">
    <property type="entry name" value="INTEGRAL MEMBRANE PROTEIN-RELATED"/>
    <property type="match status" value="1"/>
</dbReference>
<comment type="caution">
    <text evidence="3">The sequence shown here is derived from an EMBL/GenBank/DDBJ whole genome shotgun (WGS) entry which is preliminary data.</text>
</comment>
<protein>
    <recommendedName>
        <fullName evidence="5">YitT family protein</fullName>
    </recommendedName>
</protein>
<dbReference type="Proteomes" id="UP000327039">
    <property type="component" value="Unassembled WGS sequence"/>
</dbReference>
<feature type="transmembrane region" description="Helical" evidence="2">
    <location>
        <begin position="44"/>
        <end position="63"/>
    </location>
</feature>
<keyword evidence="2" id="KW-0812">Transmembrane</keyword>
<sequence length="216" mass="22682">MTLRLLQLIVGLALFGAGCAAMVDAGVGLDPWTVFSQGVSELTGIGIGWVVNLTGFVVLLLWIPLRQRPGIGTVANILVVGTAMQLTLPLFSTPDSFVLQLAMFLAGVLLVGVSSGIYIGARLGPGPRDGLMTGLNARFGWPIWACRLGVEASVLVIGWLLGGTVGLGTVLFAVLIGPVVHVSLPLFDRERRRRRSLGTAARPAPPVQVAPEAGRR</sequence>
<dbReference type="InterPro" id="IPR038750">
    <property type="entry name" value="YczE/YyaS-like"/>
</dbReference>
<dbReference type="PROSITE" id="PS51257">
    <property type="entry name" value="PROKAR_LIPOPROTEIN"/>
    <property type="match status" value="1"/>
</dbReference>
<evidence type="ECO:0000313" key="3">
    <source>
        <dbReference type="EMBL" id="KAA9086845.1"/>
    </source>
</evidence>
<dbReference type="RefSeq" id="WP_150419014.1">
    <property type="nucleotide sequence ID" value="NZ_VYRZ01000002.1"/>
</dbReference>
<dbReference type="AlphaFoldDB" id="A0A5J5IQX3"/>
<feature type="transmembrane region" description="Helical" evidence="2">
    <location>
        <begin position="141"/>
        <end position="161"/>
    </location>
</feature>
<evidence type="ECO:0000313" key="4">
    <source>
        <dbReference type="Proteomes" id="UP000327039"/>
    </source>
</evidence>
<dbReference type="Pfam" id="PF19700">
    <property type="entry name" value="DUF6198"/>
    <property type="match status" value="1"/>
</dbReference>
<evidence type="ECO:0000256" key="1">
    <source>
        <dbReference type="SAM" id="MobiDB-lite"/>
    </source>
</evidence>
<proteinExistence type="predicted"/>
<reference evidence="4" key="1">
    <citation type="submission" date="2019-09" db="EMBL/GenBank/DDBJ databases">
        <title>Mumia zhuanghuii sp. nov. isolated from the intestinal contents of plateau pika (Ochotona curzoniae) in the Qinghai-Tibet plateau of China.</title>
        <authorList>
            <person name="Tian Z."/>
        </authorList>
    </citation>
    <scope>NUCLEOTIDE SEQUENCE [LARGE SCALE GENOMIC DNA]</scope>
    <source>
        <strain evidence="4">DSM 25564</strain>
    </source>
</reference>
<dbReference type="PANTHER" id="PTHR40078:SF1">
    <property type="entry name" value="INTEGRAL MEMBRANE PROTEIN"/>
    <property type="match status" value="1"/>
</dbReference>
<dbReference type="OrthoDB" id="154912at2"/>